<name>A0ABR4NWY8_9SACH</name>
<keyword evidence="1" id="KW-0472">Membrane</keyword>
<keyword evidence="3" id="KW-1185">Reference proteome</keyword>
<evidence type="ECO:0000256" key="1">
    <source>
        <dbReference type="SAM" id="Phobius"/>
    </source>
</evidence>
<keyword evidence="1" id="KW-1133">Transmembrane helix</keyword>
<sequence>MLDYSELIASAHRPSKAHRIDFFFFHGKKFHPGMLPGISKNLYYTILFCTILYYAILY</sequence>
<proteinExistence type="predicted"/>
<accession>A0ABR4NWY8</accession>
<gene>
    <name evidence="2" type="ORF">RNJ44_03443</name>
</gene>
<dbReference type="EMBL" id="JBEVYD010000004">
    <property type="protein sequence ID" value="KAL3233403.1"/>
    <property type="molecule type" value="Genomic_DNA"/>
</dbReference>
<keyword evidence="1" id="KW-0812">Transmembrane</keyword>
<protein>
    <submittedName>
        <fullName evidence="2">Uncharacterized protein</fullName>
    </submittedName>
</protein>
<organism evidence="2 3">
    <name type="scientific">Nakaseomyces bracarensis</name>
    <dbReference type="NCBI Taxonomy" id="273131"/>
    <lineage>
        <taxon>Eukaryota</taxon>
        <taxon>Fungi</taxon>
        <taxon>Dikarya</taxon>
        <taxon>Ascomycota</taxon>
        <taxon>Saccharomycotina</taxon>
        <taxon>Saccharomycetes</taxon>
        <taxon>Saccharomycetales</taxon>
        <taxon>Saccharomycetaceae</taxon>
        <taxon>Nakaseomyces</taxon>
    </lineage>
</organism>
<dbReference type="Proteomes" id="UP001623330">
    <property type="component" value="Unassembled WGS sequence"/>
</dbReference>
<reference evidence="2 3" key="1">
    <citation type="submission" date="2024-05" db="EMBL/GenBank/DDBJ databases">
        <title>Long read based assembly of the Candida bracarensis genome reveals expanded adhesin content.</title>
        <authorList>
            <person name="Marcet-Houben M."/>
            <person name="Ksiezopolska E."/>
            <person name="Gabaldon T."/>
        </authorList>
    </citation>
    <scope>NUCLEOTIDE SEQUENCE [LARGE SCALE GENOMIC DNA]</scope>
    <source>
        <strain evidence="2 3">CBM6</strain>
    </source>
</reference>
<evidence type="ECO:0000313" key="2">
    <source>
        <dbReference type="EMBL" id="KAL3233403.1"/>
    </source>
</evidence>
<feature type="transmembrane region" description="Helical" evidence="1">
    <location>
        <begin position="41"/>
        <end position="57"/>
    </location>
</feature>
<comment type="caution">
    <text evidence="2">The sequence shown here is derived from an EMBL/GenBank/DDBJ whole genome shotgun (WGS) entry which is preliminary data.</text>
</comment>
<evidence type="ECO:0000313" key="3">
    <source>
        <dbReference type="Proteomes" id="UP001623330"/>
    </source>
</evidence>